<proteinExistence type="predicted"/>
<evidence type="ECO:0000256" key="2">
    <source>
        <dbReference type="SAM" id="MobiDB-lite"/>
    </source>
</evidence>
<feature type="compositionally biased region" description="Basic and acidic residues" evidence="2">
    <location>
        <begin position="649"/>
        <end position="661"/>
    </location>
</feature>
<dbReference type="InterPro" id="IPR050076">
    <property type="entry name" value="ArchSynthase1/Queuine_TRR"/>
</dbReference>
<dbReference type="GO" id="GO:0005737">
    <property type="term" value="C:cytoplasm"/>
    <property type="evidence" value="ECO:0007669"/>
    <property type="project" value="TreeGrafter"/>
</dbReference>
<dbReference type="GO" id="GO:0002099">
    <property type="term" value="P:tRNA wobble guanine modification"/>
    <property type="evidence" value="ECO:0007669"/>
    <property type="project" value="TreeGrafter"/>
</dbReference>
<accession>W6ZWN1</accession>
<sequence>MDEPDDKSSRKKKASFPERNFPSSGNQNRKKKKIKVRSDIERKGGKVANGGESPPSSHPHQEPIPFDFFTEEDYKKYDDFVKFCEESFAYIDMEDVNKQIALLKSRGGQAELYLSNVVTSSGDEGGEDGCEREVQEKQVATPRKEQKYRKNLKLINIKKHKRARINVILIRKKYTGGEQTKGGQTTAHQDAAHQTSPHQTAPHHTPNNTAVVSPIFMPVGTKSCIKGLVQEEVQLLCNDIILSNTYHLANIFEMSTFVDNKGINNFIRFPNAMLTDSGGFQMVSLSKRITILEEGILFDNIYDDAVMSRNVRAVGGVGEVKEGREVNEVMESKEWMEGEEEMQAVSSVPADGATPPRREIMLTPETSIRLQNQIGSDIIMALDDVRPATETDVEKIEEATHRTNRWLQRCIQAHSREREQTLFGIIQGGLHIRLRNESMEFILKRRLNGYAVGGLCGGERKGDFFNVVHHCSNEKNRKWNYLPENRCRYIMGIGYLADILFCSILGYDMYDCVYASRTARFNTALSYDGTIKLKQAKYAFDFSPLVSNCHCYVCSNFSKSALHLLISKKNPIVNVLLTIHNIYFTLHFCYLLRVAIFLEKTDLFVTTFLYNYFVIGCRNGNYKIPDNDKAAPGEDTSNGGPIHPQAKNTQDEAAHGEKNEVVRNTPTIPTILTSDEPPSREPTQPSCYPSTCTTPTAQEKVEMVKELKDKLPHWALQALQYAEIGLTF</sequence>
<keyword evidence="4" id="KW-0808">Transferase</keyword>
<evidence type="ECO:0000256" key="1">
    <source>
        <dbReference type="ARBA" id="ARBA00022694"/>
    </source>
</evidence>
<keyword evidence="5" id="KW-1185">Reference proteome</keyword>
<dbReference type="VEuPathDB" id="PlasmoDB:C922_04336"/>
<feature type="region of interest" description="Disordered" evidence="2">
    <location>
        <begin position="1"/>
        <end position="65"/>
    </location>
</feature>
<reference evidence="4 5" key="1">
    <citation type="submission" date="2013-02" db="EMBL/GenBank/DDBJ databases">
        <title>The Genome Sequence of Plasmodium inui San Antonio 1.</title>
        <authorList>
            <consortium name="The Broad Institute Genome Sequencing Platform"/>
            <consortium name="The Broad Institute Genome Sequencing Center for Infectious Disease"/>
            <person name="Neafsey D."/>
            <person name="Cheeseman I."/>
            <person name="Volkman S."/>
            <person name="Adams J."/>
            <person name="Walker B."/>
            <person name="Young S.K."/>
            <person name="Zeng Q."/>
            <person name="Gargeya S."/>
            <person name="Fitzgerald M."/>
            <person name="Haas B."/>
            <person name="Abouelleil A."/>
            <person name="Alvarado L."/>
            <person name="Arachchi H.M."/>
            <person name="Berlin A.M."/>
            <person name="Chapman S.B."/>
            <person name="Dewar J."/>
            <person name="Goldberg J."/>
            <person name="Griggs A."/>
            <person name="Gujja S."/>
            <person name="Hansen M."/>
            <person name="Howarth C."/>
            <person name="Imamovic A."/>
            <person name="Larimer J."/>
            <person name="McCowan C."/>
            <person name="Murphy C."/>
            <person name="Neiman D."/>
            <person name="Pearson M."/>
            <person name="Priest M."/>
            <person name="Roberts A."/>
            <person name="Saif S."/>
            <person name="Shea T."/>
            <person name="Sisk P."/>
            <person name="Sykes S."/>
            <person name="Wortman J."/>
            <person name="Nusbaum C."/>
            <person name="Birren B."/>
        </authorList>
    </citation>
    <scope>NUCLEOTIDE SEQUENCE [LARGE SCALE GENOMIC DNA]</scope>
    <source>
        <strain evidence="4 5">San Antonio 1</strain>
    </source>
</reference>
<feature type="region of interest" description="Disordered" evidence="2">
    <location>
        <begin position="178"/>
        <end position="205"/>
    </location>
</feature>
<dbReference type="AlphaFoldDB" id="W6ZWN1"/>
<dbReference type="InterPro" id="IPR036511">
    <property type="entry name" value="TGT-like_sf"/>
</dbReference>
<dbReference type="Gene3D" id="3.20.20.105">
    <property type="entry name" value="Queuine tRNA-ribosyltransferase-like"/>
    <property type="match status" value="1"/>
</dbReference>
<evidence type="ECO:0000313" key="4">
    <source>
        <dbReference type="EMBL" id="EUD65207.1"/>
    </source>
</evidence>
<gene>
    <name evidence="4" type="ORF">C922_04336</name>
</gene>
<feature type="compositionally biased region" description="Polar residues" evidence="2">
    <location>
        <begin position="662"/>
        <end position="673"/>
    </location>
</feature>
<dbReference type="Proteomes" id="UP000030640">
    <property type="component" value="Unassembled WGS sequence"/>
</dbReference>
<dbReference type="EMBL" id="KI965481">
    <property type="protein sequence ID" value="EUD65207.1"/>
    <property type="molecule type" value="Genomic_DNA"/>
</dbReference>
<protein>
    <submittedName>
        <fullName evidence="4">Queuine tRNA-ribosyltransferase</fullName>
    </submittedName>
</protein>
<keyword evidence="1" id="KW-0819">tRNA processing</keyword>
<feature type="compositionally biased region" description="Low complexity" evidence="2">
    <location>
        <begin position="682"/>
        <end position="691"/>
    </location>
</feature>
<dbReference type="FunFam" id="3.20.20.105:FF:000004">
    <property type="entry name" value="Queuine tRNA-ribosyltransferase"/>
    <property type="match status" value="1"/>
</dbReference>
<dbReference type="OrthoDB" id="10249838at2759"/>
<dbReference type="NCBIfam" id="TIGR00449">
    <property type="entry name" value="tgt_general"/>
    <property type="match status" value="2"/>
</dbReference>
<evidence type="ECO:0000313" key="5">
    <source>
        <dbReference type="Proteomes" id="UP000030640"/>
    </source>
</evidence>
<feature type="region of interest" description="Disordered" evidence="2">
    <location>
        <begin position="627"/>
        <end position="691"/>
    </location>
</feature>
<feature type="domain" description="tRNA-guanine(15) transglycosylase-like" evidence="3">
    <location>
        <begin position="204"/>
        <end position="307"/>
    </location>
</feature>
<name>W6ZWN1_9APIC</name>
<dbReference type="PANTHER" id="PTHR46499">
    <property type="entry name" value="QUEUINE TRNA-RIBOSYLTRANSFERASE"/>
    <property type="match status" value="1"/>
</dbReference>
<dbReference type="PANTHER" id="PTHR46499:SF1">
    <property type="entry name" value="QUEUINE TRNA-RIBOSYLTRANSFERASE"/>
    <property type="match status" value="1"/>
</dbReference>
<dbReference type="GO" id="GO:0016740">
    <property type="term" value="F:transferase activity"/>
    <property type="evidence" value="ECO:0007669"/>
    <property type="project" value="UniProtKB-KW"/>
</dbReference>
<dbReference type="RefSeq" id="XP_008818141.1">
    <property type="nucleotide sequence ID" value="XM_008819919.1"/>
</dbReference>
<evidence type="ECO:0000259" key="3">
    <source>
        <dbReference type="Pfam" id="PF01702"/>
    </source>
</evidence>
<organism evidence="4 5">
    <name type="scientific">Plasmodium inui San Antonio 1</name>
    <dbReference type="NCBI Taxonomy" id="1237626"/>
    <lineage>
        <taxon>Eukaryota</taxon>
        <taxon>Sar</taxon>
        <taxon>Alveolata</taxon>
        <taxon>Apicomplexa</taxon>
        <taxon>Aconoidasida</taxon>
        <taxon>Haemosporida</taxon>
        <taxon>Plasmodiidae</taxon>
        <taxon>Plasmodium</taxon>
        <taxon>Plasmodium (Plasmodium)</taxon>
    </lineage>
</organism>
<dbReference type="SUPFAM" id="SSF51713">
    <property type="entry name" value="tRNA-guanine transglycosylase"/>
    <property type="match status" value="1"/>
</dbReference>
<dbReference type="Pfam" id="PF01702">
    <property type="entry name" value="TGT"/>
    <property type="match status" value="2"/>
</dbReference>
<dbReference type="InterPro" id="IPR002616">
    <property type="entry name" value="tRNA_ribo_trans-like"/>
</dbReference>
<feature type="domain" description="tRNA-guanine(15) transglycosylase-like" evidence="3">
    <location>
        <begin position="358"/>
        <end position="612"/>
    </location>
</feature>
<dbReference type="GeneID" id="20039610"/>